<dbReference type="EMBL" id="CM009752">
    <property type="protein sequence ID" value="PUZ59976.1"/>
    <property type="molecule type" value="Genomic_DNA"/>
</dbReference>
<dbReference type="OrthoDB" id="10561023at2759"/>
<dbReference type="Proteomes" id="UP000244336">
    <property type="component" value="Chromosome 4"/>
</dbReference>
<organism evidence="1 2">
    <name type="scientific">Panicum hallii var. hallii</name>
    <dbReference type="NCBI Taxonomy" id="1504633"/>
    <lineage>
        <taxon>Eukaryota</taxon>
        <taxon>Viridiplantae</taxon>
        <taxon>Streptophyta</taxon>
        <taxon>Embryophyta</taxon>
        <taxon>Tracheophyta</taxon>
        <taxon>Spermatophyta</taxon>
        <taxon>Magnoliopsida</taxon>
        <taxon>Liliopsida</taxon>
        <taxon>Poales</taxon>
        <taxon>Poaceae</taxon>
        <taxon>PACMAD clade</taxon>
        <taxon>Panicoideae</taxon>
        <taxon>Panicodae</taxon>
        <taxon>Paniceae</taxon>
        <taxon>Panicinae</taxon>
        <taxon>Panicum</taxon>
        <taxon>Panicum sect. Panicum</taxon>
    </lineage>
</organism>
<name>A0A2T7DWK7_9POAL</name>
<sequence length="200" mass="22400">MPEPLVPSSCPVQQLAVGPASHHAYIAFWRQKIGRQVQGKLTRWKEYVYVERSKILGCFAPCLSLVFKIQKLVDFIFIDNASGQCKVPSGDLYEVLFVSSIVLQVCINMVGLCYSLHGHDMSSLSIFQTRQRELEARDRICCCLTQRHMSLLVGNDGVQVDVMIDCLIWGLRHSIQGRPVSCCLTFTAITPGCCNIPFVC</sequence>
<keyword evidence="2" id="KW-1185">Reference proteome</keyword>
<evidence type="ECO:0000313" key="1">
    <source>
        <dbReference type="EMBL" id="PUZ59976.1"/>
    </source>
</evidence>
<protein>
    <submittedName>
        <fullName evidence="1">Uncharacterized protein</fullName>
    </submittedName>
</protein>
<evidence type="ECO:0000313" key="2">
    <source>
        <dbReference type="Proteomes" id="UP000244336"/>
    </source>
</evidence>
<dbReference type="Gramene" id="PUZ59976">
    <property type="protein sequence ID" value="PUZ59976"/>
    <property type="gene ID" value="GQ55_4G086300"/>
</dbReference>
<gene>
    <name evidence="1" type="ORF">GQ55_4G086300</name>
</gene>
<proteinExistence type="predicted"/>
<dbReference type="AlphaFoldDB" id="A0A2T7DWK7"/>
<accession>A0A2T7DWK7</accession>
<reference evidence="1 2" key="1">
    <citation type="submission" date="2018-04" db="EMBL/GenBank/DDBJ databases">
        <title>WGS assembly of Panicum hallii var. hallii HAL2.</title>
        <authorList>
            <person name="Lovell J."/>
            <person name="Jenkins J."/>
            <person name="Lowry D."/>
            <person name="Mamidi S."/>
            <person name="Sreedasyam A."/>
            <person name="Weng X."/>
            <person name="Barry K."/>
            <person name="Bonette J."/>
            <person name="Campitelli B."/>
            <person name="Daum C."/>
            <person name="Gordon S."/>
            <person name="Gould B."/>
            <person name="Lipzen A."/>
            <person name="MacQueen A."/>
            <person name="Palacio-Mejia J."/>
            <person name="Plott C."/>
            <person name="Shakirov E."/>
            <person name="Shu S."/>
            <person name="Yoshinaga Y."/>
            <person name="Zane M."/>
            <person name="Rokhsar D."/>
            <person name="Grimwood J."/>
            <person name="Schmutz J."/>
            <person name="Juenger T."/>
        </authorList>
    </citation>
    <scope>NUCLEOTIDE SEQUENCE [LARGE SCALE GENOMIC DNA]</scope>
    <source>
        <strain evidence="2">cv. HAL2</strain>
    </source>
</reference>